<dbReference type="GeneID" id="40317735"/>
<gene>
    <name evidence="4" type="ORF">Tco025E_04124</name>
</gene>
<dbReference type="RefSeq" id="XP_029228867.1">
    <property type="nucleotide sequence ID" value="XM_029371036.1"/>
</dbReference>
<dbReference type="Proteomes" id="UP000284403">
    <property type="component" value="Unassembled WGS sequence"/>
</dbReference>
<proteinExistence type="inferred from homology"/>
<dbReference type="InterPro" id="IPR001623">
    <property type="entry name" value="DnaJ_domain"/>
</dbReference>
<dbReference type="SUPFAM" id="SSF47144">
    <property type="entry name" value="HSC20 (HSCB), C-terminal oligomerisation domain"/>
    <property type="match status" value="1"/>
</dbReference>
<dbReference type="InterPro" id="IPR009073">
    <property type="entry name" value="HscB_oligo_C"/>
</dbReference>
<dbReference type="AlphaFoldDB" id="A0A3R7MRI4"/>
<dbReference type="Gene3D" id="1.10.287.110">
    <property type="entry name" value="DnaJ domain"/>
    <property type="match status" value="1"/>
</dbReference>
<evidence type="ECO:0000256" key="2">
    <source>
        <dbReference type="ARBA" id="ARBA00023186"/>
    </source>
</evidence>
<comment type="caution">
    <text evidence="4">The sequence shown here is derived from an EMBL/GenBank/DDBJ whole genome shotgun (WGS) entry which is preliminary data.</text>
</comment>
<dbReference type="OrthoDB" id="277802at2759"/>
<dbReference type="EMBL" id="MKKU01000203">
    <property type="protein sequence ID" value="RNF19501.1"/>
    <property type="molecule type" value="Genomic_DNA"/>
</dbReference>
<dbReference type="GO" id="GO:0044571">
    <property type="term" value="P:[2Fe-2S] cluster assembly"/>
    <property type="evidence" value="ECO:0007669"/>
    <property type="project" value="InterPro"/>
</dbReference>
<dbReference type="GO" id="GO:0001671">
    <property type="term" value="F:ATPase activator activity"/>
    <property type="evidence" value="ECO:0007669"/>
    <property type="project" value="InterPro"/>
</dbReference>
<reference evidence="4 5" key="1">
    <citation type="journal article" date="2018" name="BMC Genomics">
        <title>Genomic comparison of Trypanosoma conorhini and Trypanosoma rangeli to Trypanosoma cruzi strains of high and low virulence.</title>
        <authorList>
            <person name="Bradwell K.R."/>
            <person name="Koparde V.N."/>
            <person name="Matveyev A.V."/>
            <person name="Serrano M.G."/>
            <person name="Alves J.M."/>
            <person name="Parikh H."/>
            <person name="Huang B."/>
            <person name="Lee V."/>
            <person name="Espinosa-Alvarez O."/>
            <person name="Ortiz P.A."/>
            <person name="Costa-Martins A.G."/>
            <person name="Teixeira M.M."/>
            <person name="Buck G.A."/>
        </authorList>
    </citation>
    <scope>NUCLEOTIDE SEQUENCE [LARGE SCALE GENOMIC DNA]</scope>
    <source>
        <strain evidence="4 5">025E</strain>
    </source>
</reference>
<evidence type="ECO:0000313" key="5">
    <source>
        <dbReference type="Proteomes" id="UP000284403"/>
    </source>
</evidence>
<keyword evidence="4" id="KW-0346">Stress response</keyword>
<protein>
    <submittedName>
        <fullName evidence="4">Putative heat shock protein</fullName>
    </submittedName>
</protein>
<dbReference type="GO" id="GO:0051087">
    <property type="term" value="F:protein-folding chaperone binding"/>
    <property type="evidence" value="ECO:0007669"/>
    <property type="project" value="InterPro"/>
</dbReference>
<dbReference type="InterPro" id="IPR036386">
    <property type="entry name" value="HscB_C_sf"/>
</dbReference>
<dbReference type="GO" id="GO:0005739">
    <property type="term" value="C:mitochondrion"/>
    <property type="evidence" value="ECO:0007669"/>
    <property type="project" value="TreeGrafter"/>
</dbReference>
<name>A0A3R7MRI4_9TRYP</name>
<feature type="domain" description="J" evidence="3">
    <location>
        <begin position="39"/>
        <end position="145"/>
    </location>
</feature>
<sequence length="263" mass="29729">MLRLASSGLSLAAPRTRTATATAFRLLHTTRLVRGGRGNFFAYLGLQQSPELDAGEVQRAYHNLQRRVHPDQTNVQAKEVQQQQQQRQSAAAPVQAVKRERTVAAGGVADAEESKYANVSYETLRDPFLRCQYLLRLRRAREAKGAPLTPAEEEVLMDTDDRRSVEERRKLMDGAGGGAASLSPEFLEEMMAVNEAIFSSDVSQAEGKATLQLLVAHLEERYEEFYDQAKASWRQEDVQRFCRCVMEWTYVRNALKHAKNRLD</sequence>
<dbReference type="InterPro" id="IPR004640">
    <property type="entry name" value="HscB"/>
</dbReference>
<dbReference type="Pfam" id="PF07743">
    <property type="entry name" value="HSCB_C"/>
    <property type="match status" value="1"/>
</dbReference>
<dbReference type="SUPFAM" id="SSF46565">
    <property type="entry name" value="Chaperone J-domain"/>
    <property type="match status" value="1"/>
</dbReference>
<evidence type="ECO:0000259" key="3">
    <source>
        <dbReference type="PROSITE" id="PS50076"/>
    </source>
</evidence>
<keyword evidence="2" id="KW-0143">Chaperone</keyword>
<dbReference type="PANTHER" id="PTHR14021">
    <property type="entry name" value="IRON-SULFUR CLUSTER CO-CHAPERONE PROTEIN HSCB"/>
    <property type="match status" value="1"/>
</dbReference>
<organism evidence="4 5">
    <name type="scientific">Trypanosoma conorhini</name>
    <dbReference type="NCBI Taxonomy" id="83891"/>
    <lineage>
        <taxon>Eukaryota</taxon>
        <taxon>Discoba</taxon>
        <taxon>Euglenozoa</taxon>
        <taxon>Kinetoplastea</taxon>
        <taxon>Metakinetoplastina</taxon>
        <taxon>Trypanosomatida</taxon>
        <taxon>Trypanosomatidae</taxon>
        <taxon>Trypanosoma</taxon>
    </lineage>
</organism>
<accession>A0A3R7MRI4</accession>
<dbReference type="PANTHER" id="PTHR14021:SF15">
    <property type="entry name" value="IRON-SULFUR CLUSTER CO-CHAPERONE PROTEIN HSCB"/>
    <property type="match status" value="1"/>
</dbReference>
<evidence type="ECO:0000256" key="1">
    <source>
        <dbReference type="ARBA" id="ARBA00010476"/>
    </source>
</evidence>
<dbReference type="CDD" id="cd06257">
    <property type="entry name" value="DnaJ"/>
    <property type="match status" value="1"/>
</dbReference>
<comment type="similarity">
    <text evidence="1">Belongs to the HscB family.</text>
</comment>
<dbReference type="Gene3D" id="1.20.1280.20">
    <property type="entry name" value="HscB, C-terminal domain"/>
    <property type="match status" value="1"/>
</dbReference>
<evidence type="ECO:0000313" key="4">
    <source>
        <dbReference type="EMBL" id="RNF19501.1"/>
    </source>
</evidence>
<dbReference type="PROSITE" id="PS50076">
    <property type="entry name" value="DNAJ_2"/>
    <property type="match status" value="1"/>
</dbReference>
<dbReference type="GO" id="GO:0051259">
    <property type="term" value="P:protein complex oligomerization"/>
    <property type="evidence" value="ECO:0007669"/>
    <property type="project" value="InterPro"/>
</dbReference>
<dbReference type="InterPro" id="IPR036869">
    <property type="entry name" value="J_dom_sf"/>
</dbReference>
<keyword evidence="5" id="KW-1185">Reference proteome</keyword>